<organism evidence="9 10">
    <name type="scientific">Phytophthora pseudosyringae</name>
    <dbReference type="NCBI Taxonomy" id="221518"/>
    <lineage>
        <taxon>Eukaryota</taxon>
        <taxon>Sar</taxon>
        <taxon>Stramenopiles</taxon>
        <taxon>Oomycota</taxon>
        <taxon>Peronosporomycetes</taxon>
        <taxon>Peronosporales</taxon>
        <taxon>Peronosporaceae</taxon>
        <taxon>Phytophthora</taxon>
    </lineage>
</organism>
<evidence type="ECO:0000259" key="8">
    <source>
        <dbReference type="PROSITE" id="PS50157"/>
    </source>
</evidence>
<evidence type="ECO:0000256" key="5">
    <source>
        <dbReference type="ARBA" id="ARBA00023242"/>
    </source>
</evidence>
<dbReference type="FunFam" id="3.30.160.60:FF:000125">
    <property type="entry name" value="Putative zinc finger protein 143"/>
    <property type="match status" value="1"/>
</dbReference>
<dbReference type="OrthoDB" id="654211at2759"/>
<dbReference type="GO" id="GO:0000785">
    <property type="term" value="C:chromatin"/>
    <property type="evidence" value="ECO:0007669"/>
    <property type="project" value="TreeGrafter"/>
</dbReference>
<comment type="caution">
    <text evidence="9">The sequence shown here is derived from an EMBL/GenBank/DDBJ whole genome shotgun (WGS) entry which is preliminary data.</text>
</comment>
<feature type="compositionally biased region" description="Pro residues" evidence="7">
    <location>
        <begin position="412"/>
        <end position="425"/>
    </location>
</feature>
<evidence type="ECO:0000256" key="3">
    <source>
        <dbReference type="ARBA" id="ARBA00022771"/>
    </source>
</evidence>
<dbReference type="PANTHER" id="PTHR14003">
    <property type="entry name" value="TRANSCRIPTIONAL REPRESSOR PROTEIN YY"/>
    <property type="match status" value="1"/>
</dbReference>
<dbReference type="FunFam" id="3.30.160.60:FF:000072">
    <property type="entry name" value="zinc finger protein 143 isoform X1"/>
    <property type="match status" value="2"/>
</dbReference>
<feature type="compositionally biased region" description="Pro residues" evidence="7">
    <location>
        <begin position="73"/>
        <end position="82"/>
    </location>
</feature>
<dbReference type="GO" id="GO:0031519">
    <property type="term" value="C:PcG protein complex"/>
    <property type="evidence" value="ECO:0007669"/>
    <property type="project" value="TreeGrafter"/>
</dbReference>
<feature type="domain" description="C2H2-type" evidence="8">
    <location>
        <begin position="125"/>
        <end position="154"/>
    </location>
</feature>
<keyword evidence="4" id="KW-0862">Zinc</keyword>
<feature type="region of interest" description="Disordered" evidence="7">
    <location>
        <begin position="225"/>
        <end position="249"/>
    </location>
</feature>
<feature type="region of interest" description="Disordered" evidence="7">
    <location>
        <begin position="67"/>
        <end position="90"/>
    </location>
</feature>
<keyword evidence="1" id="KW-0479">Metal-binding</keyword>
<name>A0A8T1VRT0_9STRA</name>
<dbReference type="GO" id="GO:0005667">
    <property type="term" value="C:transcription regulator complex"/>
    <property type="evidence" value="ECO:0007669"/>
    <property type="project" value="TreeGrafter"/>
</dbReference>
<dbReference type="PROSITE" id="PS50157">
    <property type="entry name" value="ZINC_FINGER_C2H2_2"/>
    <property type="match status" value="3"/>
</dbReference>
<dbReference type="SMART" id="SM00355">
    <property type="entry name" value="ZnF_C2H2"/>
    <property type="match status" value="4"/>
</dbReference>
<dbReference type="PROSITE" id="PS00028">
    <property type="entry name" value="ZINC_FINGER_C2H2_1"/>
    <property type="match status" value="3"/>
</dbReference>
<evidence type="ECO:0000256" key="6">
    <source>
        <dbReference type="PROSITE-ProRule" id="PRU00042"/>
    </source>
</evidence>
<dbReference type="Pfam" id="PF00096">
    <property type="entry name" value="zf-C2H2"/>
    <property type="match status" value="3"/>
</dbReference>
<evidence type="ECO:0000313" key="9">
    <source>
        <dbReference type="EMBL" id="KAG7383937.1"/>
    </source>
</evidence>
<feature type="domain" description="C2H2-type" evidence="8">
    <location>
        <begin position="95"/>
        <end position="124"/>
    </location>
</feature>
<dbReference type="GO" id="GO:0008270">
    <property type="term" value="F:zinc ion binding"/>
    <property type="evidence" value="ECO:0007669"/>
    <property type="project" value="UniProtKB-KW"/>
</dbReference>
<evidence type="ECO:0000256" key="7">
    <source>
        <dbReference type="SAM" id="MobiDB-lite"/>
    </source>
</evidence>
<reference evidence="9" key="1">
    <citation type="submission" date="2021-02" db="EMBL/GenBank/DDBJ databases">
        <authorList>
            <person name="Palmer J.M."/>
        </authorList>
    </citation>
    <scope>NUCLEOTIDE SEQUENCE</scope>
    <source>
        <strain evidence="9">SCRP734</strain>
    </source>
</reference>
<sequence length="464" mass="51732">MGSFEQNKRGMRLGRQGAVKTREARLHPLHFAISAMLVLHDESSPASGPAGAALVKREDGRSLVWQQETLRYPPEPTLAPPPPKKKKKSSAKQVFVCTEAHCGKQFPRSFALRRHMRIHTGNKPYACDYEGCTQRFNTSGNLSRHKRIHSGERPYPCIFESCGKRFNTSTKLKRHMRIHFPEGQNLFRCIGLGGCTWSCDNYKEFAQHQKLHHNVIVGAQQEHAYARHEQHEQHEQQQHAAASSAEKDNDYFSTADATREYSTENLPYGNHHASAAPTGSFLYASSIDKPKSSVLAPPAGRNKLMGPSSFFGSSDTFGSSLPTMLPKDPSKKASDLDHLYGSDQRRMKPSTAFPSVQYSSSGGSFSISSDSAFNRPSFTTNSSHFAPLRPEEERSSSSYDQEEHQHQQHQMLPPPGNHVLRPPPQSSEDSKYGGFAVPPPMNPAAPEFTGEELNVVLQLMNENY</sequence>
<dbReference type="EMBL" id="JAGDFM010000162">
    <property type="protein sequence ID" value="KAG7383937.1"/>
    <property type="molecule type" value="Genomic_DNA"/>
</dbReference>
<evidence type="ECO:0000256" key="1">
    <source>
        <dbReference type="ARBA" id="ARBA00022723"/>
    </source>
</evidence>
<accession>A0A8T1VRT0</accession>
<dbReference type="PANTHER" id="PTHR14003:SF23">
    <property type="entry name" value="ZINC FINGER PROTEIN 143"/>
    <property type="match status" value="1"/>
</dbReference>
<keyword evidence="5" id="KW-0539">Nucleus</keyword>
<keyword evidence="2" id="KW-0677">Repeat</keyword>
<dbReference type="GO" id="GO:0000981">
    <property type="term" value="F:DNA-binding transcription factor activity, RNA polymerase II-specific"/>
    <property type="evidence" value="ECO:0007669"/>
    <property type="project" value="TreeGrafter"/>
</dbReference>
<evidence type="ECO:0000256" key="2">
    <source>
        <dbReference type="ARBA" id="ARBA00022737"/>
    </source>
</evidence>
<gene>
    <name evidence="9" type="ORF">PHYPSEUDO_003189</name>
</gene>
<keyword evidence="10" id="KW-1185">Reference proteome</keyword>
<evidence type="ECO:0000256" key="4">
    <source>
        <dbReference type="ARBA" id="ARBA00022833"/>
    </source>
</evidence>
<dbReference type="AlphaFoldDB" id="A0A8T1VRT0"/>
<feature type="domain" description="C2H2-type" evidence="8">
    <location>
        <begin position="155"/>
        <end position="184"/>
    </location>
</feature>
<evidence type="ECO:0000313" key="10">
    <source>
        <dbReference type="Proteomes" id="UP000694044"/>
    </source>
</evidence>
<dbReference type="Proteomes" id="UP000694044">
    <property type="component" value="Unassembled WGS sequence"/>
</dbReference>
<keyword evidence="3 6" id="KW-0863">Zinc-finger</keyword>
<feature type="region of interest" description="Disordered" evidence="7">
    <location>
        <begin position="378"/>
        <end position="446"/>
    </location>
</feature>
<proteinExistence type="predicted"/>
<feature type="compositionally biased region" description="Basic and acidic residues" evidence="7">
    <location>
        <begin position="389"/>
        <end position="406"/>
    </location>
</feature>
<dbReference type="InterPro" id="IPR013087">
    <property type="entry name" value="Znf_C2H2_type"/>
</dbReference>
<protein>
    <recommendedName>
        <fullName evidence="8">C2H2-type domain-containing protein</fullName>
    </recommendedName>
</protein>
<dbReference type="GO" id="GO:0000978">
    <property type="term" value="F:RNA polymerase II cis-regulatory region sequence-specific DNA binding"/>
    <property type="evidence" value="ECO:0007669"/>
    <property type="project" value="TreeGrafter"/>
</dbReference>
<feature type="compositionally biased region" description="Basic and acidic residues" evidence="7">
    <location>
        <begin position="225"/>
        <end position="237"/>
    </location>
</feature>